<proteinExistence type="predicted"/>
<dbReference type="PANTHER" id="PTHR40626:SF14">
    <property type="entry name" value="C2H2 TYPE ZINC FINGER DOMAIN PROTEIN (AFU_ORTHOLOGUE AFUA_1G02360)"/>
    <property type="match status" value="1"/>
</dbReference>
<protein>
    <recommendedName>
        <fullName evidence="8">Xylanolytic transcriptional activator regulatory domain-containing protein</fullName>
    </recommendedName>
</protein>
<dbReference type="GO" id="GO:0000978">
    <property type="term" value="F:RNA polymerase II cis-regulatory region sequence-specific DNA binding"/>
    <property type="evidence" value="ECO:0007669"/>
    <property type="project" value="InterPro"/>
</dbReference>
<evidence type="ECO:0000313" key="9">
    <source>
        <dbReference type="EMBL" id="KAJ9641213.1"/>
    </source>
</evidence>
<dbReference type="GO" id="GO:0006351">
    <property type="term" value="P:DNA-templated transcription"/>
    <property type="evidence" value="ECO:0007669"/>
    <property type="project" value="InterPro"/>
</dbReference>
<comment type="subcellular location">
    <subcellularLocation>
        <location evidence="1">Nucleus</location>
    </subcellularLocation>
</comment>
<sequence>MAPSNLDDNGHNNVDWSHVQTSEQSHIQPLPFTQLDSFENDNSELPNFSPFGSTGTEDFLQYIFPSPQDAMMPLSPSQNLSGIATEANPPQDVADLDKGPSQAADPSPPALLQLNAMLHENVSPRSFALVLGHSLIREIYQSARYKQRIREKGINSVFFDACISLFFSQFNPTFPIMHEATWKLKSTGPFLLLNMVAIGSLFLGNSDAISKGELLWEIAQAAASTQWNYSYELTLRHVAGDYPNTQIVGCALLGQVYAMMSKSAKLRHMAQTLHGWALSWARTLGMFDLTLRGLEGLPDRAQTTQAKHAAWQQWADVEMQRRIVCGLFVVDAQLARYARGVPLGRHVSNPLHCIASDAIFTASTPEAWISQMEEALEDTPTFREIFLTLFRTRSACTLPQLSPFSTLVLLEGFQALISESNAAGAGTVGTPSQLEIIDALGHIQQLCLARLGDTIDAVELRIRWHTLCIDAITDSVQLFRNICNTSQKIFCIGQGLPGTRSDIKSWTRSAEARAALLHANTIQHLAQRLHLGRAHALSMPAAVFASATIYYAFFGLGDHEIRIPARYECKDVHAYMFSKARALDTQAAQKSSTLHDYLLGRPVKSDYRTVNLRQGLYQCQIILRTMASQWGIAKDMLDILVSWTSTTRTSDIE</sequence>
<evidence type="ECO:0000256" key="2">
    <source>
        <dbReference type="ARBA" id="ARBA00022723"/>
    </source>
</evidence>
<reference evidence="9" key="1">
    <citation type="submission" date="2022-10" db="EMBL/GenBank/DDBJ databases">
        <title>Culturing micro-colonial fungi from biological soil crusts in the Mojave desert and describing Neophaeococcomyces mojavensis, and introducing the new genera and species Taxawa tesnikishii.</title>
        <authorList>
            <person name="Kurbessoian T."/>
            <person name="Stajich J.E."/>
        </authorList>
    </citation>
    <scope>NUCLEOTIDE SEQUENCE</scope>
    <source>
        <strain evidence="9">TK_35</strain>
    </source>
</reference>
<feature type="compositionally biased region" description="Polar residues" evidence="7">
    <location>
        <begin position="11"/>
        <end position="25"/>
    </location>
</feature>
<evidence type="ECO:0000259" key="8">
    <source>
        <dbReference type="Pfam" id="PF04082"/>
    </source>
</evidence>
<feature type="domain" description="Xylanolytic transcriptional activator regulatory" evidence="8">
    <location>
        <begin position="163"/>
        <end position="338"/>
    </location>
</feature>
<dbReference type="Proteomes" id="UP001172681">
    <property type="component" value="Unassembled WGS sequence"/>
</dbReference>
<evidence type="ECO:0000256" key="1">
    <source>
        <dbReference type="ARBA" id="ARBA00004123"/>
    </source>
</evidence>
<organism evidence="9 10">
    <name type="scientific">Knufia peltigerae</name>
    <dbReference type="NCBI Taxonomy" id="1002370"/>
    <lineage>
        <taxon>Eukaryota</taxon>
        <taxon>Fungi</taxon>
        <taxon>Dikarya</taxon>
        <taxon>Ascomycota</taxon>
        <taxon>Pezizomycotina</taxon>
        <taxon>Eurotiomycetes</taxon>
        <taxon>Chaetothyriomycetidae</taxon>
        <taxon>Chaetothyriales</taxon>
        <taxon>Trichomeriaceae</taxon>
        <taxon>Knufia</taxon>
    </lineage>
</organism>
<evidence type="ECO:0000256" key="6">
    <source>
        <dbReference type="ARBA" id="ARBA00023242"/>
    </source>
</evidence>
<keyword evidence="4" id="KW-0863">Zinc-finger</keyword>
<name>A0AA38YA80_9EURO</name>
<dbReference type="GO" id="GO:0000981">
    <property type="term" value="F:DNA-binding transcription factor activity, RNA polymerase II-specific"/>
    <property type="evidence" value="ECO:0007669"/>
    <property type="project" value="InterPro"/>
</dbReference>
<accession>A0AA38YA80</accession>
<evidence type="ECO:0000256" key="4">
    <source>
        <dbReference type="ARBA" id="ARBA00022771"/>
    </source>
</evidence>
<evidence type="ECO:0000256" key="3">
    <source>
        <dbReference type="ARBA" id="ARBA00022737"/>
    </source>
</evidence>
<keyword evidence="2" id="KW-0479">Metal-binding</keyword>
<evidence type="ECO:0000313" key="10">
    <source>
        <dbReference type="Proteomes" id="UP001172681"/>
    </source>
</evidence>
<dbReference type="GO" id="GO:0005634">
    <property type="term" value="C:nucleus"/>
    <property type="evidence" value="ECO:0007669"/>
    <property type="project" value="UniProtKB-SubCell"/>
</dbReference>
<dbReference type="CDD" id="cd12148">
    <property type="entry name" value="fungal_TF_MHR"/>
    <property type="match status" value="1"/>
</dbReference>
<dbReference type="Pfam" id="PF04082">
    <property type="entry name" value="Fungal_trans"/>
    <property type="match status" value="1"/>
</dbReference>
<comment type="caution">
    <text evidence="9">The sequence shown here is derived from an EMBL/GenBank/DDBJ whole genome shotgun (WGS) entry which is preliminary data.</text>
</comment>
<evidence type="ECO:0000256" key="7">
    <source>
        <dbReference type="SAM" id="MobiDB-lite"/>
    </source>
</evidence>
<dbReference type="GO" id="GO:0008270">
    <property type="term" value="F:zinc ion binding"/>
    <property type="evidence" value="ECO:0007669"/>
    <property type="project" value="UniProtKB-KW"/>
</dbReference>
<feature type="region of interest" description="Disordered" evidence="7">
    <location>
        <begin position="75"/>
        <end position="107"/>
    </location>
</feature>
<dbReference type="PANTHER" id="PTHR40626">
    <property type="entry name" value="MIP31509P"/>
    <property type="match status" value="1"/>
</dbReference>
<keyword evidence="3" id="KW-0677">Repeat</keyword>
<evidence type="ECO:0000256" key="5">
    <source>
        <dbReference type="ARBA" id="ARBA00022833"/>
    </source>
</evidence>
<keyword evidence="6" id="KW-0539">Nucleus</keyword>
<feature type="region of interest" description="Disordered" evidence="7">
    <location>
        <begin position="1"/>
        <end position="25"/>
    </location>
</feature>
<dbReference type="GO" id="GO:0000785">
    <property type="term" value="C:chromatin"/>
    <property type="evidence" value="ECO:0007669"/>
    <property type="project" value="TreeGrafter"/>
</dbReference>
<dbReference type="EMBL" id="JAPDRN010000012">
    <property type="protein sequence ID" value="KAJ9641213.1"/>
    <property type="molecule type" value="Genomic_DNA"/>
</dbReference>
<dbReference type="InterPro" id="IPR007219">
    <property type="entry name" value="XnlR_reg_dom"/>
</dbReference>
<gene>
    <name evidence="9" type="ORF">H2204_002891</name>
</gene>
<keyword evidence="10" id="KW-1185">Reference proteome</keyword>
<dbReference type="AlphaFoldDB" id="A0AA38YA80"/>
<keyword evidence="5" id="KW-0862">Zinc</keyword>
<dbReference type="InterPro" id="IPR051059">
    <property type="entry name" value="VerF-like"/>
</dbReference>